<evidence type="ECO:0000256" key="1">
    <source>
        <dbReference type="SAM" id="MobiDB-lite"/>
    </source>
</evidence>
<evidence type="ECO:0000313" key="2">
    <source>
        <dbReference type="EMBL" id="SDH64054.1"/>
    </source>
</evidence>
<dbReference type="OrthoDB" id="1739831at2"/>
<sequence length="141" mass="16652">MQNLENCPRCGTLFVKSLRPVCNDCHRAIEEKFQTVYTFIRKRENRSATMMEVVKGTRVEREDITRFIKEGRLHLNQFPNLEYPCESCGKDISEGRICKSCKGSIESGIQAEKREKEREERVKEEERSRYTAYHSLNDRLK</sequence>
<proteinExistence type="predicted"/>
<feature type="region of interest" description="Disordered" evidence="1">
    <location>
        <begin position="112"/>
        <end position="141"/>
    </location>
</feature>
<accession>A0A1G8E2D5</accession>
<protein>
    <submittedName>
        <fullName evidence="2">Flagellar operon protein TIGR03826</fullName>
    </submittedName>
</protein>
<reference evidence="2 3" key="1">
    <citation type="submission" date="2016-10" db="EMBL/GenBank/DDBJ databases">
        <authorList>
            <person name="de Groot N.N."/>
        </authorList>
    </citation>
    <scope>NUCLEOTIDE SEQUENCE [LARGE SCALE GENOMIC DNA]</scope>
    <source>
        <strain evidence="3">P4B,CCM 7963,CECT 7998,DSM 25260,IBRC-M 10614,KCTC 13821</strain>
    </source>
</reference>
<dbReference type="AlphaFoldDB" id="A0A1G8E2D5"/>
<keyword evidence="2" id="KW-0969">Cilium</keyword>
<feature type="compositionally biased region" description="Basic and acidic residues" evidence="1">
    <location>
        <begin position="112"/>
        <end position="129"/>
    </location>
</feature>
<dbReference type="RefSeq" id="WP_091580885.1">
    <property type="nucleotide sequence ID" value="NZ_FNDU01000002.1"/>
</dbReference>
<dbReference type="InterPro" id="IPR022258">
    <property type="entry name" value="Flagellar_operon_YvyF"/>
</dbReference>
<dbReference type="EMBL" id="FNDU01000002">
    <property type="protein sequence ID" value="SDH64054.1"/>
    <property type="molecule type" value="Genomic_DNA"/>
</dbReference>
<dbReference type="NCBIfam" id="TIGR03826">
    <property type="entry name" value="YvyF"/>
    <property type="match status" value="1"/>
</dbReference>
<gene>
    <name evidence="2" type="ORF">SAMN05216352_10244</name>
</gene>
<evidence type="ECO:0000313" key="3">
    <source>
        <dbReference type="Proteomes" id="UP000199017"/>
    </source>
</evidence>
<keyword evidence="2" id="KW-0282">Flagellum</keyword>
<organism evidence="2 3">
    <name type="scientific">Alteribacillus bidgolensis</name>
    <dbReference type="NCBI Taxonomy" id="930129"/>
    <lineage>
        <taxon>Bacteria</taxon>
        <taxon>Bacillati</taxon>
        <taxon>Bacillota</taxon>
        <taxon>Bacilli</taxon>
        <taxon>Bacillales</taxon>
        <taxon>Bacillaceae</taxon>
        <taxon>Alteribacillus</taxon>
    </lineage>
</organism>
<keyword evidence="2" id="KW-0966">Cell projection</keyword>
<name>A0A1G8E2D5_9BACI</name>
<keyword evidence="3" id="KW-1185">Reference proteome</keyword>
<dbReference type="STRING" id="930129.SAMN05216352_10244"/>
<dbReference type="Proteomes" id="UP000199017">
    <property type="component" value="Unassembled WGS sequence"/>
</dbReference>